<dbReference type="EC" id="2.2.1.6" evidence="7"/>
<name>A0A6M4GY89_9PROT</name>
<dbReference type="CDD" id="cd07035">
    <property type="entry name" value="TPP_PYR_POX_like"/>
    <property type="match status" value="1"/>
</dbReference>
<proteinExistence type="inferred from homology"/>
<evidence type="ECO:0000259" key="6">
    <source>
        <dbReference type="Pfam" id="PF02776"/>
    </source>
</evidence>
<dbReference type="Pfam" id="PF02775">
    <property type="entry name" value="TPP_enzyme_C"/>
    <property type="match status" value="1"/>
</dbReference>
<dbReference type="Pfam" id="PF00205">
    <property type="entry name" value="TPP_enzyme_M"/>
    <property type="match status" value="1"/>
</dbReference>
<feature type="domain" description="Thiamine pyrophosphate enzyme TPP-binding" evidence="5">
    <location>
        <begin position="385"/>
        <end position="530"/>
    </location>
</feature>
<feature type="domain" description="Thiamine pyrophosphate enzyme N-terminal TPP-binding" evidence="6">
    <location>
        <begin position="4"/>
        <end position="121"/>
    </location>
</feature>
<accession>A0A6M4GY89</accession>
<dbReference type="InterPro" id="IPR029061">
    <property type="entry name" value="THDP-binding"/>
</dbReference>
<dbReference type="AlphaFoldDB" id="A0A6M4GY89"/>
<dbReference type="SUPFAM" id="SSF52518">
    <property type="entry name" value="Thiamin diphosphate-binding fold (THDP-binding)"/>
    <property type="match status" value="2"/>
</dbReference>
<reference evidence="7 8" key="1">
    <citation type="submission" date="2020-04" db="EMBL/GenBank/DDBJ databases">
        <title>Usitatibacter rugosus gen. nov., sp. nov. and Usitatibacter palustris sp. nov., novel members of Usitatibacteraceae fam. nov. within the order Nitrosomonadales isolated from soil.</title>
        <authorList>
            <person name="Huber K.J."/>
            <person name="Neumann-Schaal M."/>
            <person name="Geppert A."/>
            <person name="Luckner M."/>
            <person name="Wanner G."/>
            <person name="Overmann J."/>
        </authorList>
    </citation>
    <scope>NUCLEOTIDE SEQUENCE [LARGE SCALE GENOMIC DNA]</scope>
    <source>
        <strain evidence="7 8">0125_3</strain>
    </source>
</reference>
<keyword evidence="2 3" id="KW-0786">Thiamine pyrophosphate</keyword>
<dbReference type="Gene3D" id="3.40.50.970">
    <property type="match status" value="2"/>
</dbReference>
<feature type="domain" description="Thiamine pyrophosphate enzyme central" evidence="4">
    <location>
        <begin position="191"/>
        <end position="323"/>
    </location>
</feature>
<dbReference type="PANTHER" id="PTHR18968:SF120">
    <property type="entry name" value="ACETOLACTATE SYNTHASE LARGE SUBUNIT"/>
    <property type="match status" value="1"/>
</dbReference>
<dbReference type="GO" id="GO:0050660">
    <property type="term" value="F:flavin adenine dinucleotide binding"/>
    <property type="evidence" value="ECO:0007669"/>
    <property type="project" value="TreeGrafter"/>
</dbReference>
<dbReference type="InterPro" id="IPR012001">
    <property type="entry name" value="Thiamin_PyroP_enz_TPP-bd_dom"/>
</dbReference>
<dbReference type="PANTHER" id="PTHR18968">
    <property type="entry name" value="THIAMINE PYROPHOSPHATE ENZYMES"/>
    <property type="match status" value="1"/>
</dbReference>
<evidence type="ECO:0000256" key="1">
    <source>
        <dbReference type="ARBA" id="ARBA00007812"/>
    </source>
</evidence>
<evidence type="ECO:0000313" key="8">
    <source>
        <dbReference type="Proteomes" id="UP000501534"/>
    </source>
</evidence>
<dbReference type="Gene3D" id="3.40.50.1220">
    <property type="entry name" value="TPP-binding domain"/>
    <property type="match status" value="1"/>
</dbReference>
<dbReference type="GO" id="GO:0009097">
    <property type="term" value="P:isoleucine biosynthetic process"/>
    <property type="evidence" value="ECO:0007669"/>
    <property type="project" value="TreeGrafter"/>
</dbReference>
<dbReference type="NCBIfam" id="NF006052">
    <property type="entry name" value="PRK08199.1"/>
    <property type="match status" value="1"/>
</dbReference>
<keyword evidence="8" id="KW-1185">Reference proteome</keyword>
<comment type="similarity">
    <text evidence="1 3">Belongs to the TPP enzyme family.</text>
</comment>
<sequence>MEREGGRILVDQLAIHGAKLAFSVPGESFLAVLDGFYEHRETLKLITCRHESAAANMAEAYGKLTGQPGLCFVTRGPGATQASVGVHTAFQDSTPMILFIGDVGSDFKDREAFQEVDFQAMFTPLAKWAARIDRVERIPEYIARAFNVAMSGRKGPVVLALPEDMLAQSATVPDARPVRAPEPHPSAGDMNRLREMLAAARRPLVALGGPGWSKDACADFRRFAEAQHLPVTCTFRAQDLYDNRLPNYVGDMGVGINPVLAERVRSSDLLVVIGARLGEMTTSGYTLLASPAPKQKLVHVYPAGEELGRVFQPDLAIVSGMGPFALAASGLAPLDNPPWEKDVPDMRADFEAWNARKDIAGRLQMADVVKHLDQVMPEDTIYTNGAGNFATYLHRFHRYTTYRTALGPTSGAMGYGVPAAIAAKLAEPSRAVVCFAGDGDFMMAGAELATAVQFNAPAIFLVINNGMYGTIRMHQEKHYPGRVSGTDLQNPHFAAFARSFGAVGEIVEETSQFPGALERSIASGKPAVIELRIDPQAITANTTLDALRASSLAKKN</sequence>
<keyword evidence="7" id="KW-0808">Transferase</keyword>
<dbReference type="InterPro" id="IPR045229">
    <property type="entry name" value="TPP_enz"/>
</dbReference>
<dbReference type="Proteomes" id="UP000501534">
    <property type="component" value="Chromosome"/>
</dbReference>
<dbReference type="GO" id="GO:0003984">
    <property type="term" value="F:acetolactate synthase activity"/>
    <property type="evidence" value="ECO:0007669"/>
    <property type="project" value="UniProtKB-EC"/>
</dbReference>
<organism evidence="7 8">
    <name type="scientific">Usitatibacter rugosus</name>
    <dbReference type="NCBI Taxonomy" id="2732067"/>
    <lineage>
        <taxon>Bacteria</taxon>
        <taxon>Pseudomonadati</taxon>
        <taxon>Pseudomonadota</taxon>
        <taxon>Betaproteobacteria</taxon>
        <taxon>Nitrosomonadales</taxon>
        <taxon>Usitatibacteraceae</taxon>
        <taxon>Usitatibacter</taxon>
    </lineage>
</organism>
<dbReference type="CDD" id="cd00568">
    <property type="entry name" value="TPP_enzymes"/>
    <property type="match status" value="1"/>
</dbReference>
<dbReference type="InterPro" id="IPR012000">
    <property type="entry name" value="Thiamin_PyroP_enz_cen_dom"/>
</dbReference>
<evidence type="ECO:0000256" key="3">
    <source>
        <dbReference type="RuleBase" id="RU362132"/>
    </source>
</evidence>
<dbReference type="GO" id="GO:0030976">
    <property type="term" value="F:thiamine pyrophosphate binding"/>
    <property type="evidence" value="ECO:0007669"/>
    <property type="project" value="InterPro"/>
</dbReference>
<dbReference type="GO" id="GO:0005948">
    <property type="term" value="C:acetolactate synthase complex"/>
    <property type="evidence" value="ECO:0007669"/>
    <property type="project" value="TreeGrafter"/>
</dbReference>
<dbReference type="FunFam" id="3.40.50.970:FF:000007">
    <property type="entry name" value="Acetolactate synthase"/>
    <property type="match status" value="1"/>
</dbReference>
<dbReference type="InterPro" id="IPR011766">
    <property type="entry name" value="TPP_enzyme_TPP-bd"/>
</dbReference>
<dbReference type="Pfam" id="PF02776">
    <property type="entry name" value="TPP_enzyme_N"/>
    <property type="match status" value="1"/>
</dbReference>
<evidence type="ECO:0000256" key="2">
    <source>
        <dbReference type="ARBA" id="ARBA00023052"/>
    </source>
</evidence>
<dbReference type="GO" id="GO:0009099">
    <property type="term" value="P:L-valine biosynthetic process"/>
    <property type="evidence" value="ECO:0007669"/>
    <property type="project" value="TreeGrafter"/>
</dbReference>
<evidence type="ECO:0000259" key="5">
    <source>
        <dbReference type="Pfam" id="PF02775"/>
    </source>
</evidence>
<dbReference type="InterPro" id="IPR029035">
    <property type="entry name" value="DHS-like_NAD/FAD-binding_dom"/>
</dbReference>
<protein>
    <submittedName>
        <fullName evidence="7">Acetolactate synthase isozyme 2 large subunit</fullName>
        <ecNumber evidence="7">2.2.1.6</ecNumber>
    </submittedName>
</protein>
<gene>
    <name evidence="7" type="primary">ilvG_2</name>
    <name evidence="7" type="ORF">DSM104443_03301</name>
</gene>
<dbReference type="EMBL" id="CP053069">
    <property type="protein sequence ID" value="QJR12216.1"/>
    <property type="molecule type" value="Genomic_DNA"/>
</dbReference>
<dbReference type="GO" id="GO:0000287">
    <property type="term" value="F:magnesium ion binding"/>
    <property type="evidence" value="ECO:0007669"/>
    <property type="project" value="InterPro"/>
</dbReference>
<evidence type="ECO:0000313" key="7">
    <source>
        <dbReference type="EMBL" id="QJR12216.1"/>
    </source>
</evidence>
<dbReference type="KEGG" id="uru:DSM104443_03301"/>
<evidence type="ECO:0000259" key="4">
    <source>
        <dbReference type="Pfam" id="PF00205"/>
    </source>
</evidence>
<dbReference type="SUPFAM" id="SSF52467">
    <property type="entry name" value="DHS-like NAD/FAD-binding domain"/>
    <property type="match status" value="1"/>
</dbReference>